<dbReference type="PANTHER" id="PTHR23407">
    <property type="entry name" value="ATPASE INHIBITOR/5-FORMYLTETRAHYDROFOLATE CYCLO-LIGASE"/>
    <property type="match status" value="1"/>
</dbReference>
<dbReference type="KEGG" id="amt:Amet_4132"/>
<dbReference type="InterPro" id="IPR024185">
    <property type="entry name" value="FTHF_cligase-like_sf"/>
</dbReference>
<name>A6TVJ5_ALKMQ</name>
<evidence type="ECO:0000313" key="6">
    <source>
        <dbReference type="EMBL" id="ABR50213.1"/>
    </source>
</evidence>
<dbReference type="Gene3D" id="3.40.50.10420">
    <property type="entry name" value="NagB/RpiA/CoA transferase-like"/>
    <property type="match status" value="1"/>
</dbReference>
<dbReference type="eggNOG" id="COG0212">
    <property type="taxonomic scope" value="Bacteria"/>
</dbReference>
<keyword evidence="7" id="KW-1185">Reference proteome</keyword>
<comment type="similarity">
    <text evidence="1 5">Belongs to the 5-formyltetrahydrofolate cyclo-ligase family.</text>
</comment>
<dbReference type="OrthoDB" id="9801938at2"/>
<feature type="binding site" evidence="4">
    <location>
        <begin position="133"/>
        <end position="141"/>
    </location>
    <ligand>
        <name>ATP</name>
        <dbReference type="ChEBI" id="CHEBI:30616"/>
    </ligand>
</feature>
<dbReference type="EMBL" id="CP000724">
    <property type="protein sequence ID" value="ABR50213.1"/>
    <property type="molecule type" value="Genomic_DNA"/>
</dbReference>
<keyword evidence="5" id="KW-0460">Magnesium</keyword>
<dbReference type="AlphaFoldDB" id="A6TVJ5"/>
<dbReference type="GO" id="GO:0030272">
    <property type="term" value="F:5-formyltetrahydrofolate cyclo-ligase activity"/>
    <property type="evidence" value="ECO:0007669"/>
    <property type="project" value="UniProtKB-EC"/>
</dbReference>
<gene>
    <name evidence="6" type="ordered locus">Amet_4132</name>
</gene>
<organism evidence="6 7">
    <name type="scientific">Alkaliphilus metalliredigens (strain QYMF)</name>
    <dbReference type="NCBI Taxonomy" id="293826"/>
    <lineage>
        <taxon>Bacteria</taxon>
        <taxon>Bacillati</taxon>
        <taxon>Bacillota</taxon>
        <taxon>Clostridia</taxon>
        <taxon>Peptostreptococcales</taxon>
        <taxon>Natronincolaceae</taxon>
        <taxon>Alkaliphilus</taxon>
    </lineage>
</organism>
<dbReference type="PIRSF" id="PIRSF006806">
    <property type="entry name" value="FTHF_cligase"/>
    <property type="match status" value="1"/>
</dbReference>
<protein>
    <recommendedName>
        <fullName evidence="5">5-formyltetrahydrofolate cyclo-ligase</fullName>
        <ecNumber evidence="5">6.3.3.2</ecNumber>
    </recommendedName>
</protein>
<evidence type="ECO:0000313" key="7">
    <source>
        <dbReference type="Proteomes" id="UP000001572"/>
    </source>
</evidence>
<dbReference type="GO" id="GO:0009396">
    <property type="term" value="P:folic acid-containing compound biosynthetic process"/>
    <property type="evidence" value="ECO:0007669"/>
    <property type="project" value="TreeGrafter"/>
</dbReference>
<keyword evidence="3 4" id="KW-0067">ATP-binding</keyword>
<comment type="catalytic activity">
    <reaction evidence="5">
        <text>(6S)-5-formyl-5,6,7,8-tetrahydrofolate + ATP = (6R)-5,10-methenyltetrahydrofolate + ADP + phosphate</text>
        <dbReference type="Rhea" id="RHEA:10488"/>
        <dbReference type="ChEBI" id="CHEBI:30616"/>
        <dbReference type="ChEBI" id="CHEBI:43474"/>
        <dbReference type="ChEBI" id="CHEBI:57455"/>
        <dbReference type="ChEBI" id="CHEBI:57457"/>
        <dbReference type="ChEBI" id="CHEBI:456216"/>
        <dbReference type="EC" id="6.3.3.2"/>
    </reaction>
</comment>
<reference evidence="7" key="1">
    <citation type="journal article" date="2016" name="Genome Announc.">
        <title>Complete genome sequence of Alkaliphilus metalliredigens strain QYMF, an alkaliphilic and metal-reducing bacterium isolated from borax-contaminated leachate ponds.</title>
        <authorList>
            <person name="Hwang C."/>
            <person name="Copeland A."/>
            <person name="Lucas S."/>
            <person name="Lapidus A."/>
            <person name="Barry K."/>
            <person name="Detter J.C."/>
            <person name="Glavina Del Rio T."/>
            <person name="Hammon N."/>
            <person name="Israni S."/>
            <person name="Dalin E."/>
            <person name="Tice H."/>
            <person name="Pitluck S."/>
            <person name="Chertkov O."/>
            <person name="Brettin T."/>
            <person name="Bruce D."/>
            <person name="Han C."/>
            <person name="Schmutz J."/>
            <person name="Larimer F."/>
            <person name="Land M.L."/>
            <person name="Hauser L."/>
            <person name="Kyrpides N."/>
            <person name="Mikhailova N."/>
            <person name="Ye Q."/>
            <person name="Zhou J."/>
            <person name="Richardson P."/>
            <person name="Fields M.W."/>
        </authorList>
    </citation>
    <scope>NUCLEOTIDE SEQUENCE [LARGE SCALE GENOMIC DNA]</scope>
    <source>
        <strain evidence="7">QYMF</strain>
    </source>
</reference>
<dbReference type="SUPFAM" id="SSF100950">
    <property type="entry name" value="NagB/RpiA/CoA transferase-like"/>
    <property type="match status" value="1"/>
</dbReference>
<dbReference type="InterPro" id="IPR002698">
    <property type="entry name" value="FTHF_cligase"/>
</dbReference>
<comment type="cofactor">
    <cofactor evidence="5">
        <name>Mg(2+)</name>
        <dbReference type="ChEBI" id="CHEBI:18420"/>
    </cofactor>
</comment>
<keyword evidence="5" id="KW-0479">Metal-binding</keyword>
<dbReference type="EC" id="6.3.3.2" evidence="5"/>
<proteinExistence type="inferred from homology"/>
<keyword evidence="2 4" id="KW-0547">Nucleotide-binding</keyword>
<dbReference type="InterPro" id="IPR037171">
    <property type="entry name" value="NagB/RpiA_transferase-like"/>
</dbReference>
<evidence type="ECO:0000256" key="1">
    <source>
        <dbReference type="ARBA" id="ARBA00010638"/>
    </source>
</evidence>
<dbReference type="HOGENOM" id="CLU_066245_2_2_9"/>
<dbReference type="GO" id="GO:0046872">
    <property type="term" value="F:metal ion binding"/>
    <property type="evidence" value="ECO:0007669"/>
    <property type="project" value="UniProtKB-KW"/>
</dbReference>
<feature type="binding site" evidence="4">
    <location>
        <position position="48"/>
    </location>
    <ligand>
        <name>substrate</name>
    </ligand>
</feature>
<keyword evidence="6" id="KW-0436">Ligase</keyword>
<dbReference type="Proteomes" id="UP000001572">
    <property type="component" value="Chromosome"/>
</dbReference>
<dbReference type="RefSeq" id="WP_012065161.1">
    <property type="nucleotide sequence ID" value="NC_009633.1"/>
</dbReference>
<evidence type="ECO:0000256" key="5">
    <source>
        <dbReference type="RuleBase" id="RU361279"/>
    </source>
</evidence>
<dbReference type="Pfam" id="PF01812">
    <property type="entry name" value="5-FTHF_cyc-lig"/>
    <property type="match status" value="1"/>
</dbReference>
<evidence type="ECO:0000256" key="4">
    <source>
        <dbReference type="PIRSR" id="PIRSR006806-1"/>
    </source>
</evidence>
<evidence type="ECO:0000256" key="3">
    <source>
        <dbReference type="ARBA" id="ARBA00022840"/>
    </source>
</evidence>
<dbReference type="GO" id="GO:0035999">
    <property type="term" value="P:tetrahydrofolate interconversion"/>
    <property type="evidence" value="ECO:0007669"/>
    <property type="project" value="TreeGrafter"/>
</dbReference>
<dbReference type="GO" id="GO:0005524">
    <property type="term" value="F:ATP binding"/>
    <property type="evidence" value="ECO:0007669"/>
    <property type="project" value="UniProtKB-KW"/>
</dbReference>
<dbReference type="STRING" id="293826.Amet_4132"/>
<evidence type="ECO:0000256" key="2">
    <source>
        <dbReference type="ARBA" id="ARBA00022741"/>
    </source>
</evidence>
<dbReference type="NCBIfam" id="TIGR02727">
    <property type="entry name" value="MTHFS_bact"/>
    <property type="match status" value="1"/>
</dbReference>
<dbReference type="PANTHER" id="PTHR23407:SF1">
    <property type="entry name" value="5-FORMYLTETRAHYDROFOLATE CYCLO-LIGASE"/>
    <property type="match status" value="1"/>
</dbReference>
<accession>A6TVJ5</accession>
<feature type="binding site" evidence="4">
    <location>
        <position position="53"/>
    </location>
    <ligand>
        <name>substrate</name>
    </ligand>
</feature>
<sequence length="192" mass="22012">MKNTLRKQLLAQREILSSVHMETKSQQVRSSLFNFSPYKKAQHVMLYVSFGKEVITRGIIQDLLDQNKRVFIPVCVPKTKELIISELLDFDEDLEIGHFGVLEPKKEALRPVDPKILDFIIVPGLAFDSQGYRIGYGGGYYDRFLPKISDKVPKVSLAFDEFVIDSVPTDSFDIPVDFIITEKKLIECIKDR</sequence>
<feature type="binding site" evidence="4">
    <location>
        <begin position="2"/>
        <end position="6"/>
    </location>
    <ligand>
        <name>ATP</name>
        <dbReference type="ChEBI" id="CHEBI:30616"/>
    </ligand>
</feature>